<evidence type="ECO:0000313" key="3">
    <source>
        <dbReference type="Proteomes" id="UP000190787"/>
    </source>
</evidence>
<protein>
    <recommendedName>
        <fullName evidence="1">GmrSD restriction endonucleases N-terminal domain-containing protein</fullName>
    </recommendedName>
</protein>
<dbReference type="InterPro" id="IPR004919">
    <property type="entry name" value="GmrSD_N"/>
</dbReference>
<dbReference type="Proteomes" id="UP000190787">
    <property type="component" value="Unassembled WGS sequence"/>
</dbReference>
<accession>A0ABX3MZT9</accession>
<evidence type="ECO:0000259" key="1">
    <source>
        <dbReference type="Pfam" id="PF03235"/>
    </source>
</evidence>
<organism evidence="2 3">
    <name type="scientific">Thioclava sediminum</name>
    <dbReference type="NCBI Taxonomy" id="1915319"/>
    <lineage>
        <taxon>Bacteria</taxon>
        <taxon>Pseudomonadati</taxon>
        <taxon>Pseudomonadota</taxon>
        <taxon>Alphaproteobacteria</taxon>
        <taxon>Rhodobacterales</taxon>
        <taxon>Paracoccaceae</taxon>
        <taxon>Thioclava</taxon>
    </lineage>
</organism>
<reference evidence="2 3" key="1">
    <citation type="submission" date="2016-11" db="EMBL/GenBank/DDBJ databases">
        <title>A multilocus sequence analysis scheme for characterization of bacteria in the genus Thioclava.</title>
        <authorList>
            <person name="Liu Y."/>
            <person name="Shao Z."/>
        </authorList>
    </citation>
    <scope>NUCLEOTIDE SEQUENCE [LARGE SCALE GENOMIC DNA]</scope>
    <source>
        <strain evidence="2 3">TAW-CT134</strain>
    </source>
</reference>
<evidence type="ECO:0000313" key="2">
    <source>
        <dbReference type="EMBL" id="OOY24902.1"/>
    </source>
</evidence>
<dbReference type="PANTHER" id="PTHR37292:SF2">
    <property type="entry name" value="DUF262 DOMAIN-CONTAINING PROTEIN"/>
    <property type="match status" value="1"/>
</dbReference>
<dbReference type="RefSeq" id="WP_078603566.1">
    <property type="nucleotide sequence ID" value="NZ_MPZV01000001.1"/>
</dbReference>
<feature type="domain" description="GmrSD restriction endonucleases N-terminal" evidence="1">
    <location>
        <begin position="16"/>
        <end position="228"/>
    </location>
</feature>
<proteinExistence type="predicted"/>
<gene>
    <name evidence="2" type="ORF">BMI91_00165</name>
</gene>
<name>A0ABX3MZT9_9RHOB</name>
<dbReference type="EMBL" id="MPZV01000001">
    <property type="protein sequence ID" value="OOY24902.1"/>
    <property type="molecule type" value="Genomic_DNA"/>
</dbReference>
<dbReference type="PANTHER" id="PTHR37292">
    <property type="entry name" value="VNG6097C"/>
    <property type="match status" value="1"/>
</dbReference>
<keyword evidence="3" id="KW-1185">Reference proteome</keyword>
<dbReference type="Pfam" id="PF03235">
    <property type="entry name" value="GmrSD_N"/>
    <property type="match status" value="1"/>
</dbReference>
<comment type="caution">
    <text evidence="2">The sequence shown here is derived from an EMBL/GenBank/DDBJ whole genome shotgun (WGS) entry which is preliminary data.</text>
</comment>
<sequence length="554" mass="62939">MTSPRPQPKPDSRKYHDLINDIEKGIIKIPKFQREFVWPIEKTAALLDSIAKGYPIGTFILWKTDYRMGNIKDIGNITLPPTPPDRQVEYVLDGQQRMTSLFAAYCGAEIARPGQKKVTAFRDIYVNLDLSLTDDDQIVVSEKPDYPQKCVPLSDILSFSYKTGVQLAEAGFTDEELSHAGELKEALTTYDFSLVTLTREDINSAIEVFTRINTGGSVLTLFEIMVAKTYDEIRGFDMQAEWKQLDADFEEVGYNGISPSTILQLIALVLAGEAKRNTILRLEKDEIIDIWPKAVEALKSAVDHFRSTYRIPVSALLPYDSLLVPFAYWFFCKRHEPDGDAHLLMREFFWRVALSFRYSSAVESKLAADKRVIDEIISGQFPSWNIPVAITDAEALINTNFATGNSLCKAILCLFAHEHPRNFNNDSVVLLDNSYLKIASSKNFHHFFPKDHLRTNGTANENSIVNITLIGADLNKRQINKKPPKTYIPKFEESNQAMRDTLRTHLIDREGMGIDSDNYELFLAKRAAKIWAMIEARINPFRTRKFADDETDAL</sequence>